<evidence type="ECO:0000313" key="1">
    <source>
        <dbReference type="EMBL" id="MBP1994547.1"/>
    </source>
</evidence>
<dbReference type="RefSeq" id="WP_209976391.1">
    <property type="nucleotide sequence ID" value="NZ_JAGGLB010000026.1"/>
</dbReference>
<comment type="caution">
    <text evidence="1">The sequence shown here is derived from an EMBL/GenBank/DDBJ whole genome shotgun (WGS) entry which is preliminary data.</text>
</comment>
<reference evidence="1 2" key="1">
    <citation type="submission" date="2021-03" db="EMBL/GenBank/DDBJ databases">
        <title>Genomic Encyclopedia of Type Strains, Phase IV (KMG-IV): sequencing the most valuable type-strain genomes for metagenomic binning, comparative biology and taxonomic classification.</title>
        <authorList>
            <person name="Goeker M."/>
        </authorList>
    </citation>
    <scope>NUCLEOTIDE SEQUENCE [LARGE SCALE GENOMIC DNA]</scope>
    <source>
        <strain evidence="1 2">DSM 26048</strain>
    </source>
</reference>
<protein>
    <submittedName>
        <fullName evidence="1">Uncharacterized protein</fullName>
    </submittedName>
</protein>
<dbReference type="Proteomes" id="UP001519287">
    <property type="component" value="Unassembled WGS sequence"/>
</dbReference>
<evidence type="ECO:0000313" key="2">
    <source>
        <dbReference type="Proteomes" id="UP001519287"/>
    </source>
</evidence>
<sequence>MKNIVKVADPLRSSVPAVCPLGISPTKRKIPVGCPFELGVRVIRTIRASVAERGMAVGGRLIAPAFKDLFPKKIHSIQGTNLNSGWSHIHSLRATYPSHEHTPQRTPQGIYLIDLCTSE</sequence>
<gene>
    <name evidence="1" type="ORF">J2Z66_006186</name>
</gene>
<proteinExistence type="predicted"/>
<keyword evidence="2" id="KW-1185">Reference proteome</keyword>
<accession>A0ABS4J3Y0</accession>
<dbReference type="EMBL" id="JAGGLB010000026">
    <property type="protein sequence ID" value="MBP1994547.1"/>
    <property type="molecule type" value="Genomic_DNA"/>
</dbReference>
<name>A0ABS4J3Y0_9BACL</name>
<organism evidence="1 2">
    <name type="scientific">Paenibacillus eucommiae</name>
    <dbReference type="NCBI Taxonomy" id="1355755"/>
    <lineage>
        <taxon>Bacteria</taxon>
        <taxon>Bacillati</taxon>
        <taxon>Bacillota</taxon>
        <taxon>Bacilli</taxon>
        <taxon>Bacillales</taxon>
        <taxon>Paenibacillaceae</taxon>
        <taxon>Paenibacillus</taxon>
    </lineage>
</organism>